<dbReference type="EC" id="6.3.3.3" evidence="2"/>
<dbReference type="PIRSF" id="PIRSF006755">
    <property type="entry name" value="DTB_synth"/>
    <property type="match status" value="1"/>
</dbReference>
<dbReference type="HAMAP" id="MF_00336">
    <property type="entry name" value="BioD"/>
    <property type="match status" value="1"/>
</dbReference>
<feature type="binding site" evidence="2">
    <location>
        <begin position="185"/>
        <end position="187"/>
    </location>
    <ligand>
        <name>ATP</name>
        <dbReference type="ChEBI" id="CHEBI:30616"/>
    </ligand>
</feature>
<evidence type="ECO:0000256" key="1">
    <source>
        <dbReference type="ARBA" id="ARBA00022756"/>
    </source>
</evidence>
<dbReference type="GO" id="GO:0009102">
    <property type="term" value="P:biotin biosynthetic process"/>
    <property type="evidence" value="ECO:0007669"/>
    <property type="project" value="UniProtKB-UniRule"/>
</dbReference>
<comment type="catalytic activity">
    <reaction evidence="2">
        <text>(7R,8S)-7,8-diammoniononanoate + CO2 + ATP = (4R,5S)-dethiobiotin + ADP + phosphate + 3 H(+)</text>
        <dbReference type="Rhea" id="RHEA:15805"/>
        <dbReference type="ChEBI" id="CHEBI:15378"/>
        <dbReference type="ChEBI" id="CHEBI:16526"/>
        <dbReference type="ChEBI" id="CHEBI:30616"/>
        <dbReference type="ChEBI" id="CHEBI:43474"/>
        <dbReference type="ChEBI" id="CHEBI:149469"/>
        <dbReference type="ChEBI" id="CHEBI:149473"/>
        <dbReference type="ChEBI" id="CHEBI:456216"/>
        <dbReference type="EC" id="6.3.3.3"/>
    </reaction>
</comment>
<sequence>MSHIFITGIGTEIGKTVISAIVVEALEADYFKPIQAGDLDNSDTHKVKKLVSNTNSKFHESAYKLNTPMSPHASAEIDNVIISAKNLKRPKTQNTLVIEGAGGVLVPLNGTEMIIDLISKDDQVIVVSKHYLGSINHTLLTIEALKARGLKIAGIIFNGEENPTTEEIILSQTQLSLLGRIEEEPYIDEAVVRYYAAQWKENLKKIK</sequence>
<organism evidence="3 4">
    <name type="scientific">Mesonia algae</name>
    <dbReference type="NCBI Taxonomy" id="213248"/>
    <lineage>
        <taxon>Bacteria</taxon>
        <taxon>Pseudomonadati</taxon>
        <taxon>Bacteroidota</taxon>
        <taxon>Flavobacteriia</taxon>
        <taxon>Flavobacteriales</taxon>
        <taxon>Flavobacteriaceae</taxon>
        <taxon>Mesonia</taxon>
    </lineage>
</organism>
<dbReference type="PANTHER" id="PTHR43210:SF5">
    <property type="entry name" value="DETHIOBIOTIN SYNTHETASE"/>
    <property type="match status" value="1"/>
</dbReference>
<keyword evidence="4" id="KW-1185">Reference proteome</keyword>
<dbReference type="CDD" id="cd03109">
    <property type="entry name" value="DTBS"/>
    <property type="match status" value="1"/>
</dbReference>
<dbReference type="InterPro" id="IPR027417">
    <property type="entry name" value="P-loop_NTPase"/>
</dbReference>
<name>A0A2W7IE99_9FLAO</name>
<gene>
    <name evidence="2" type="primary">bioD</name>
    <name evidence="3" type="ORF">LX95_00281</name>
</gene>
<dbReference type="SUPFAM" id="SSF52540">
    <property type="entry name" value="P-loop containing nucleoside triphosphate hydrolases"/>
    <property type="match status" value="1"/>
</dbReference>
<feature type="binding site" evidence="2">
    <location>
        <position position="99"/>
    </location>
    <ligand>
        <name>Mg(2+)</name>
        <dbReference type="ChEBI" id="CHEBI:18420"/>
    </ligand>
</feature>
<dbReference type="Gene3D" id="3.40.50.300">
    <property type="entry name" value="P-loop containing nucleotide triphosphate hydrolases"/>
    <property type="match status" value="1"/>
</dbReference>
<keyword evidence="2" id="KW-0067">ATP-binding</keyword>
<dbReference type="RefSeq" id="WP_111539631.1">
    <property type="nucleotide sequence ID" value="NZ_QKYV01000001.1"/>
</dbReference>
<dbReference type="AlphaFoldDB" id="A0A2W7IE99"/>
<evidence type="ECO:0000256" key="2">
    <source>
        <dbReference type="HAMAP-Rule" id="MF_00336"/>
    </source>
</evidence>
<dbReference type="Proteomes" id="UP000249542">
    <property type="component" value="Unassembled WGS sequence"/>
</dbReference>
<keyword evidence="2" id="KW-0460">Magnesium</keyword>
<proteinExistence type="inferred from homology"/>
<comment type="pathway">
    <text evidence="2">Cofactor biosynthesis; biotin biosynthesis; biotin from 7,8-diaminononanoate: step 1/2.</text>
</comment>
<dbReference type="PANTHER" id="PTHR43210">
    <property type="entry name" value="DETHIOBIOTIN SYNTHETASE"/>
    <property type="match status" value="1"/>
</dbReference>
<comment type="function">
    <text evidence="2">Catalyzes a mechanistically unusual reaction, the ATP-dependent insertion of CO2 between the N7 and N8 nitrogen atoms of 7,8-diaminopelargonic acid (DAPA, also called 7,8-diammoniononanoate) to form a ureido ring.</text>
</comment>
<comment type="caution">
    <text evidence="2">Lacks conserved residue(s) required for the propagation of feature annotation.</text>
</comment>
<feature type="binding site" evidence="2">
    <location>
        <begin position="12"/>
        <end position="17"/>
    </location>
    <ligand>
        <name>ATP</name>
        <dbReference type="ChEBI" id="CHEBI:30616"/>
    </ligand>
</feature>
<feature type="binding site" evidence="2">
    <location>
        <position position="43"/>
    </location>
    <ligand>
        <name>Mg(2+)</name>
        <dbReference type="ChEBI" id="CHEBI:18420"/>
    </ligand>
</feature>
<comment type="subcellular location">
    <subcellularLocation>
        <location evidence="2">Cytoplasm</location>
    </subcellularLocation>
</comment>
<dbReference type="GO" id="GO:0000287">
    <property type="term" value="F:magnesium ion binding"/>
    <property type="evidence" value="ECO:0007669"/>
    <property type="project" value="UniProtKB-UniRule"/>
</dbReference>
<keyword evidence="2" id="KW-0547">Nucleotide-binding</keyword>
<evidence type="ECO:0000313" key="3">
    <source>
        <dbReference type="EMBL" id="PZW43952.1"/>
    </source>
</evidence>
<dbReference type="EMBL" id="QKYV01000001">
    <property type="protein sequence ID" value="PZW43952.1"/>
    <property type="molecule type" value="Genomic_DNA"/>
</dbReference>
<feature type="binding site" evidence="2">
    <location>
        <position position="16"/>
    </location>
    <ligand>
        <name>Mg(2+)</name>
        <dbReference type="ChEBI" id="CHEBI:18420"/>
    </ligand>
</feature>
<evidence type="ECO:0000313" key="4">
    <source>
        <dbReference type="Proteomes" id="UP000249542"/>
    </source>
</evidence>
<dbReference type="NCBIfam" id="TIGR00347">
    <property type="entry name" value="bioD"/>
    <property type="match status" value="1"/>
</dbReference>
<dbReference type="UniPathway" id="UPA00078">
    <property type="reaction ID" value="UER00161"/>
</dbReference>
<dbReference type="GO" id="GO:0005829">
    <property type="term" value="C:cytosol"/>
    <property type="evidence" value="ECO:0007669"/>
    <property type="project" value="TreeGrafter"/>
</dbReference>
<keyword evidence="1 2" id="KW-0093">Biotin biosynthesis</keyword>
<dbReference type="GO" id="GO:0004141">
    <property type="term" value="F:dethiobiotin synthase activity"/>
    <property type="evidence" value="ECO:0007669"/>
    <property type="project" value="UniProtKB-UniRule"/>
</dbReference>
<reference evidence="3 4" key="1">
    <citation type="submission" date="2018-06" db="EMBL/GenBank/DDBJ databases">
        <title>Genomic Encyclopedia of Archaeal and Bacterial Type Strains, Phase II (KMG-II): from individual species to whole genera.</title>
        <authorList>
            <person name="Goeker M."/>
        </authorList>
    </citation>
    <scope>NUCLEOTIDE SEQUENCE [LARGE SCALE GENOMIC DNA]</scope>
    <source>
        <strain evidence="3 4">DSM 15361</strain>
    </source>
</reference>
<feature type="binding site" evidence="2">
    <location>
        <begin position="99"/>
        <end position="102"/>
    </location>
    <ligand>
        <name>ATP</name>
        <dbReference type="ChEBI" id="CHEBI:30616"/>
    </ligand>
</feature>
<feature type="binding site" evidence="2">
    <location>
        <position position="43"/>
    </location>
    <ligand>
        <name>ATP</name>
        <dbReference type="ChEBI" id="CHEBI:30616"/>
    </ligand>
</feature>
<comment type="subunit">
    <text evidence="2">Homodimer.</text>
</comment>
<dbReference type="GO" id="GO:0005524">
    <property type="term" value="F:ATP binding"/>
    <property type="evidence" value="ECO:0007669"/>
    <property type="project" value="UniProtKB-UniRule"/>
</dbReference>
<dbReference type="Pfam" id="PF13500">
    <property type="entry name" value="AAA_26"/>
    <property type="match status" value="1"/>
</dbReference>
<comment type="caution">
    <text evidence="3">The sequence shown here is derived from an EMBL/GenBank/DDBJ whole genome shotgun (WGS) entry which is preliminary data.</text>
</comment>
<keyword evidence="2" id="KW-0479">Metal-binding</keyword>
<feature type="active site" evidence="2">
    <location>
        <position position="32"/>
    </location>
</feature>
<protein>
    <recommendedName>
        <fullName evidence="2">ATP-dependent dethiobiotin synthetase BioD</fullName>
        <ecNumber evidence="2">6.3.3.3</ecNumber>
    </recommendedName>
    <alternativeName>
        <fullName evidence="2">DTB synthetase</fullName>
        <shortName evidence="2">DTBS</shortName>
    </alternativeName>
    <alternativeName>
        <fullName evidence="2">Dethiobiotin synthase</fullName>
    </alternativeName>
</protein>
<comment type="cofactor">
    <cofactor evidence="2">
        <name>Mg(2+)</name>
        <dbReference type="ChEBI" id="CHEBI:18420"/>
    </cofactor>
</comment>
<comment type="similarity">
    <text evidence="2">Belongs to the dethiobiotin synthetase family.</text>
</comment>
<keyword evidence="2" id="KW-0436">Ligase</keyword>
<keyword evidence="2" id="KW-0963">Cytoplasm</keyword>
<accession>A0A2W7IE99</accession>
<dbReference type="InterPro" id="IPR004472">
    <property type="entry name" value="DTB_synth_BioD"/>
</dbReference>